<evidence type="ECO:0000256" key="2">
    <source>
        <dbReference type="ARBA" id="ARBA00012588"/>
    </source>
</evidence>
<gene>
    <name evidence="3" type="ORF">BRARA_F02440</name>
</gene>
<dbReference type="PANTHER" id="PTHR46083">
    <property type="match status" value="1"/>
</dbReference>
<dbReference type="EC" id="2.4.1.21" evidence="2"/>
<organism evidence="3 4">
    <name type="scientific">Brassica campestris</name>
    <name type="common">Field mustard</name>
    <dbReference type="NCBI Taxonomy" id="3711"/>
    <lineage>
        <taxon>Eukaryota</taxon>
        <taxon>Viridiplantae</taxon>
        <taxon>Streptophyta</taxon>
        <taxon>Embryophyta</taxon>
        <taxon>Tracheophyta</taxon>
        <taxon>Spermatophyta</taxon>
        <taxon>Magnoliopsida</taxon>
        <taxon>eudicotyledons</taxon>
        <taxon>Gunneridae</taxon>
        <taxon>Pentapetalae</taxon>
        <taxon>rosids</taxon>
        <taxon>malvids</taxon>
        <taxon>Brassicales</taxon>
        <taxon>Brassicaceae</taxon>
        <taxon>Brassiceae</taxon>
        <taxon>Brassica</taxon>
    </lineage>
</organism>
<evidence type="ECO:0000313" key="3">
    <source>
        <dbReference type="EMBL" id="RID59196.1"/>
    </source>
</evidence>
<dbReference type="EMBL" id="CM010633">
    <property type="protein sequence ID" value="RID59196.1"/>
    <property type="molecule type" value="Genomic_DNA"/>
</dbReference>
<evidence type="ECO:0000313" key="4">
    <source>
        <dbReference type="Proteomes" id="UP000264353"/>
    </source>
</evidence>
<proteinExistence type="predicted"/>
<dbReference type="Gene3D" id="3.40.50.2000">
    <property type="entry name" value="Glycogen Phosphorylase B"/>
    <property type="match status" value="2"/>
</dbReference>
<comment type="catalytic activity">
    <reaction evidence="1">
        <text>[(1-&gt;4)-alpha-D-glucosyl](n) + ADP-alpha-D-glucose = [(1-&gt;4)-alpha-D-glucosyl](n+1) + ADP + H(+)</text>
        <dbReference type="Rhea" id="RHEA:18189"/>
        <dbReference type="Rhea" id="RHEA-COMP:9584"/>
        <dbReference type="Rhea" id="RHEA-COMP:9587"/>
        <dbReference type="ChEBI" id="CHEBI:15378"/>
        <dbReference type="ChEBI" id="CHEBI:15444"/>
        <dbReference type="ChEBI" id="CHEBI:57498"/>
        <dbReference type="ChEBI" id="CHEBI:456216"/>
        <dbReference type="EC" id="2.4.1.21"/>
    </reaction>
</comment>
<sequence>MMNEDQMIIKELEKAQDEIEGGNLKVVTGNNEVVSHLIFAGSDIMLYLNFFQDPLLQVPLKALKYGTVPIELNPQTGHVGTHEQEATTTAKIFNSLFGRMSLGQALDLMKKDGRLWELKIMEAMEKDLCCDVHVSAYTSIKNL</sequence>
<protein>
    <recommendedName>
        <fullName evidence="2">starch synthase</fullName>
        <ecNumber evidence="2">2.4.1.21</ecNumber>
    </recommendedName>
</protein>
<dbReference type="PANTHER" id="PTHR46083:SF3">
    <property type="entry name" value="UDP-GLYCOSYLTRANSFERASE SUPERFAMILY PROTEIN"/>
    <property type="match status" value="1"/>
</dbReference>
<name>A0A397Z7P7_BRACM</name>
<reference evidence="3 4" key="1">
    <citation type="submission" date="2018-06" db="EMBL/GenBank/DDBJ databases">
        <title>WGS assembly of Brassica rapa FPsc.</title>
        <authorList>
            <person name="Bowman J."/>
            <person name="Kohchi T."/>
            <person name="Yamato K."/>
            <person name="Jenkins J."/>
            <person name="Shu S."/>
            <person name="Ishizaki K."/>
            <person name="Yamaoka S."/>
            <person name="Nishihama R."/>
            <person name="Nakamura Y."/>
            <person name="Berger F."/>
            <person name="Adam C."/>
            <person name="Aki S."/>
            <person name="Althoff F."/>
            <person name="Araki T."/>
            <person name="Arteaga-Vazquez M."/>
            <person name="Balasubrmanian S."/>
            <person name="Bauer D."/>
            <person name="Boehm C."/>
            <person name="Briginshaw L."/>
            <person name="Caballero-Perez J."/>
            <person name="Catarino B."/>
            <person name="Chen F."/>
            <person name="Chiyoda S."/>
            <person name="Chovatia M."/>
            <person name="Davies K."/>
            <person name="Delmans M."/>
            <person name="Demura T."/>
            <person name="Dierschke T."/>
            <person name="Dolan L."/>
            <person name="Dorantes-Acosta A."/>
            <person name="Eklund D."/>
            <person name="Florent S."/>
            <person name="Flores-Sandoval E."/>
            <person name="Fujiyama A."/>
            <person name="Fukuzawa H."/>
            <person name="Galik B."/>
            <person name="Grimanelli D."/>
            <person name="Grimwood J."/>
            <person name="Grossniklaus U."/>
            <person name="Hamada T."/>
            <person name="Haseloff J."/>
            <person name="Hetherington A."/>
            <person name="Higo A."/>
            <person name="Hirakawa Y."/>
            <person name="Hundley H."/>
            <person name="Ikeda Y."/>
            <person name="Inoue K."/>
            <person name="Inoue S."/>
            <person name="Ishida S."/>
            <person name="Jia Q."/>
            <person name="Kakita M."/>
            <person name="Kanazawa T."/>
            <person name="Kawai Y."/>
            <person name="Kawashima T."/>
            <person name="Kennedy M."/>
            <person name="Kinose K."/>
            <person name="Kinoshita T."/>
            <person name="Kohara Y."/>
            <person name="Koide E."/>
            <person name="Komatsu K."/>
            <person name="Kopischke S."/>
            <person name="Kubo M."/>
            <person name="Kyozuka J."/>
            <person name="Lagercrantz U."/>
            <person name="Lin S."/>
            <person name="Lindquist E."/>
            <person name="Lipzen A."/>
            <person name="Lu C."/>
            <person name="Luna E."/>
            <person name="Martienssen R."/>
            <person name="Minamino N."/>
            <person name="Mizutani M."/>
            <person name="Mizutani M."/>
            <person name="Mochizuki N."/>
            <person name="Monte I."/>
            <person name="Mosher R."/>
            <person name="Nagasaki H."/>
            <person name="Nakagami H."/>
            <person name="Naramoto S."/>
            <person name="Nishitani K."/>
            <person name="Ohtani M."/>
            <person name="Okamoto T."/>
            <person name="Okumura M."/>
            <person name="Phillips J."/>
            <person name="Pollak B."/>
            <person name="Reinders A."/>
            <person name="Roevekamp M."/>
            <person name="Sano R."/>
            <person name="Sawa S."/>
            <person name="Schmid M."/>
            <person name="Shirakawa M."/>
            <person name="Solano R."/>
            <person name="Spunde A."/>
            <person name="Suetsugu N."/>
            <person name="Sugano S."/>
            <person name="Sugiyama A."/>
            <person name="Sun R."/>
            <person name="Suzuki Y."/>
            <person name="Takenaka M."/>
            <person name="Takezawa D."/>
            <person name="Tomogane H."/>
            <person name="Tsuzuki M."/>
            <person name="Ueda T."/>
            <person name="Umeda M."/>
            <person name="Ward J."/>
            <person name="Watanabe Y."/>
            <person name="Yazaki K."/>
            <person name="Yokoyama R."/>
            <person name="Yoshitake Y."/>
            <person name="Yotsui I."/>
            <person name="Zachgo S."/>
            <person name="Schmutz J."/>
        </authorList>
    </citation>
    <scope>NUCLEOTIDE SEQUENCE [LARGE SCALE GENOMIC DNA]</scope>
    <source>
        <strain evidence="4">cv. B-3</strain>
    </source>
</reference>
<dbReference type="Proteomes" id="UP000264353">
    <property type="component" value="Chromosome A6"/>
</dbReference>
<dbReference type="AlphaFoldDB" id="A0A397Z7P7"/>
<accession>A0A397Z7P7</accession>
<evidence type="ECO:0000256" key="1">
    <source>
        <dbReference type="ARBA" id="ARBA00001478"/>
    </source>
</evidence>
<dbReference type="GO" id="GO:0009011">
    <property type="term" value="F:alpha-1,4-glucan glucosyltransferase (ADP-glucose donor) activity"/>
    <property type="evidence" value="ECO:0007669"/>
    <property type="project" value="UniProtKB-EC"/>
</dbReference>